<reference evidence="1 2" key="1">
    <citation type="journal article" date="2019" name="Sci. Rep.">
        <title>Orb-weaving spider Araneus ventricosus genome elucidates the spidroin gene catalogue.</title>
        <authorList>
            <person name="Kono N."/>
            <person name="Nakamura H."/>
            <person name="Ohtoshi R."/>
            <person name="Moran D.A.P."/>
            <person name="Shinohara A."/>
            <person name="Yoshida Y."/>
            <person name="Fujiwara M."/>
            <person name="Mori M."/>
            <person name="Tomita M."/>
            <person name="Arakawa K."/>
        </authorList>
    </citation>
    <scope>NUCLEOTIDE SEQUENCE [LARGE SCALE GENOMIC DNA]</scope>
</reference>
<dbReference type="EMBL" id="BGPR01000127">
    <property type="protein sequence ID" value="GBL97163.1"/>
    <property type="molecule type" value="Genomic_DNA"/>
</dbReference>
<keyword evidence="2" id="KW-1185">Reference proteome</keyword>
<evidence type="ECO:0000313" key="1">
    <source>
        <dbReference type="EMBL" id="GBL97163.1"/>
    </source>
</evidence>
<sequence length="181" mass="21015">MELRAATLHQKSHMRLASRRLPTPDLRRSWFRRTQNHPLIKGRGGLVVRSLLPFWRVPGSKPVSTENPSGMRVWCTLNLALELRYSYYVYPRVTDLRLDYMEGQSYTVFLHAKLVYGLPMAWYRSLVRCVPSQVSYLSPDSSSKLRSPSQNCLRVKLISLIANSFCFRMLFMKVQLSENTA</sequence>
<accession>A0A4Y2BZ33</accession>
<gene>
    <name evidence="1" type="ORF">AVEN_144605_1</name>
</gene>
<organism evidence="1 2">
    <name type="scientific">Araneus ventricosus</name>
    <name type="common">Orbweaver spider</name>
    <name type="synonym">Epeira ventricosa</name>
    <dbReference type="NCBI Taxonomy" id="182803"/>
    <lineage>
        <taxon>Eukaryota</taxon>
        <taxon>Metazoa</taxon>
        <taxon>Ecdysozoa</taxon>
        <taxon>Arthropoda</taxon>
        <taxon>Chelicerata</taxon>
        <taxon>Arachnida</taxon>
        <taxon>Araneae</taxon>
        <taxon>Araneomorphae</taxon>
        <taxon>Entelegynae</taxon>
        <taxon>Araneoidea</taxon>
        <taxon>Araneidae</taxon>
        <taxon>Araneus</taxon>
    </lineage>
</organism>
<protein>
    <submittedName>
        <fullName evidence="1">Uncharacterized protein</fullName>
    </submittedName>
</protein>
<proteinExistence type="predicted"/>
<name>A0A4Y2BZ33_ARAVE</name>
<dbReference type="AlphaFoldDB" id="A0A4Y2BZ33"/>
<comment type="caution">
    <text evidence="1">The sequence shown here is derived from an EMBL/GenBank/DDBJ whole genome shotgun (WGS) entry which is preliminary data.</text>
</comment>
<dbReference type="Proteomes" id="UP000499080">
    <property type="component" value="Unassembled WGS sequence"/>
</dbReference>
<evidence type="ECO:0000313" key="2">
    <source>
        <dbReference type="Proteomes" id="UP000499080"/>
    </source>
</evidence>